<protein>
    <recommendedName>
        <fullName evidence="4">DUF5667 domain-containing protein</fullName>
    </recommendedName>
</protein>
<evidence type="ECO:0000313" key="3">
    <source>
        <dbReference type="Proteomes" id="UP001523230"/>
    </source>
</evidence>
<accession>A0ABD4TBN1</accession>
<feature type="compositionally biased region" description="Basic and acidic residues" evidence="1">
    <location>
        <begin position="57"/>
        <end position="82"/>
    </location>
</feature>
<dbReference type="Proteomes" id="UP001523230">
    <property type="component" value="Unassembled WGS sequence"/>
</dbReference>
<gene>
    <name evidence="2" type="ORF">DIC75_04200</name>
</gene>
<comment type="caution">
    <text evidence="2">The sequence shown here is derived from an EMBL/GenBank/DDBJ whole genome shotgun (WGS) entry which is preliminary data.</text>
</comment>
<evidence type="ECO:0000256" key="1">
    <source>
        <dbReference type="SAM" id="MobiDB-lite"/>
    </source>
</evidence>
<proteinExistence type="predicted"/>
<dbReference type="AlphaFoldDB" id="A0ABD4TBN1"/>
<dbReference type="RefSeq" id="WP_250986749.1">
    <property type="nucleotide sequence ID" value="NZ_QFDM01000001.1"/>
</dbReference>
<organism evidence="2 3">
    <name type="scientific">Methanoculleus oceani</name>
    <dbReference type="NCBI Taxonomy" id="2184756"/>
    <lineage>
        <taxon>Archaea</taxon>
        <taxon>Methanobacteriati</taxon>
        <taxon>Methanobacteriota</taxon>
        <taxon>Stenosarchaea group</taxon>
        <taxon>Methanomicrobia</taxon>
        <taxon>Methanomicrobiales</taxon>
        <taxon>Methanomicrobiaceae</taxon>
        <taxon>Methanoculleus</taxon>
    </lineage>
</organism>
<dbReference type="EMBL" id="QFDM01000001">
    <property type="protein sequence ID" value="MCM2465520.1"/>
    <property type="molecule type" value="Genomic_DNA"/>
</dbReference>
<feature type="region of interest" description="Disordered" evidence="1">
    <location>
        <begin position="23"/>
        <end position="98"/>
    </location>
</feature>
<keyword evidence="3" id="KW-1185">Reference proteome</keyword>
<sequence>MKRIIAAVMIVFLLLPGFAAAASGNGSPGGEQVGNSETNVTPGGEQRVGTEENTTLRAEENVPDRQRVRTGENETAGDRVRASENTTLRGGENVPDRDRDRVRLAVHALLGAENRTGGIGANVSAIAREVNNSVQKTFEAEEQIRTRHGFIRFLFGGDTEAARLIEEEAQQNRERGTELRRLIENCTCDDGTREMLREQVRTIEQEQDRLNALAQEEMQSRGLFSWR</sequence>
<evidence type="ECO:0000313" key="2">
    <source>
        <dbReference type="EMBL" id="MCM2465520.1"/>
    </source>
</evidence>
<reference evidence="2 3" key="1">
    <citation type="submission" date="2018-05" db="EMBL/GenBank/DDBJ databases">
        <title>Isolation and characterization of genus Methanoculleus species and their viruses from deep sea marine sediment offshore southwestern Taiwan.</title>
        <authorList>
            <person name="Wei W.-H."/>
            <person name="Chen W.-C."/>
            <person name="Lai M.-C."/>
            <person name="Chen S.-C."/>
        </authorList>
    </citation>
    <scope>NUCLEOTIDE SEQUENCE [LARGE SCALE GENOMIC DNA]</scope>
    <source>
        <strain evidence="2 3">CWC-02</strain>
    </source>
</reference>
<name>A0ABD4TBN1_9EURY</name>
<evidence type="ECO:0008006" key="4">
    <source>
        <dbReference type="Google" id="ProtNLM"/>
    </source>
</evidence>